<evidence type="ECO:0000313" key="3">
    <source>
        <dbReference type="Proteomes" id="UP001600165"/>
    </source>
</evidence>
<dbReference type="RefSeq" id="WP_377968250.1">
    <property type="nucleotide sequence ID" value="NZ_JBHZOL010000120.1"/>
</dbReference>
<comment type="caution">
    <text evidence="2">The sequence shown here is derived from an EMBL/GenBank/DDBJ whole genome shotgun (WGS) entry which is preliminary data.</text>
</comment>
<dbReference type="CDD" id="cd19531">
    <property type="entry name" value="LCL_NRPS-like"/>
    <property type="match status" value="1"/>
</dbReference>
<evidence type="ECO:0000313" key="2">
    <source>
        <dbReference type="EMBL" id="MFE4108625.1"/>
    </source>
</evidence>
<proteinExistence type="predicted"/>
<dbReference type="EMBL" id="JBHZOL010000120">
    <property type="protein sequence ID" value="MFE4108625.1"/>
    <property type="molecule type" value="Genomic_DNA"/>
</dbReference>
<dbReference type="SUPFAM" id="SSF52777">
    <property type="entry name" value="CoA-dependent acyltransferases"/>
    <property type="match status" value="2"/>
</dbReference>
<name>A0ABW6IM27_9CYAN</name>
<dbReference type="Proteomes" id="UP001600165">
    <property type="component" value="Unassembled WGS sequence"/>
</dbReference>
<accession>A0ABW6IM27</accession>
<evidence type="ECO:0000259" key="1">
    <source>
        <dbReference type="Pfam" id="PF00668"/>
    </source>
</evidence>
<keyword evidence="3" id="KW-1185">Reference proteome</keyword>
<dbReference type="Gene3D" id="3.30.559.30">
    <property type="entry name" value="Nonribosomal peptide synthetase, condensation domain"/>
    <property type="match status" value="1"/>
</dbReference>
<organism evidence="2 3">
    <name type="scientific">Almyronema epifaneia S1</name>
    <dbReference type="NCBI Taxonomy" id="2991925"/>
    <lineage>
        <taxon>Bacteria</taxon>
        <taxon>Bacillati</taxon>
        <taxon>Cyanobacteriota</taxon>
        <taxon>Cyanophyceae</taxon>
        <taxon>Nodosilineales</taxon>
        <taxon>Nodosilineaceae</taxon>
        <taxon>Almyronema</taxon>
        <taxon>Almyronema epifaneia</taxon>
    </lineage>
</organism>
<protein>
    <submittedName>
        <fullName evidence="2">Condensation domain-containing protein</fullName>
    </submittedName>
</protein>
<feature type="domain" description="Condensation" evidence="1">
    <location>
        <begin position="38"/>
        <end position="483"/>
    </location>
</feature>
<reference evidence="2 3" key="1">
    <citation type="submission" date="2024-10" db="EMBL/GenBank/DDBJ databases">
        <authorList>
            <person name="Ratan Roy A."/>
            <person name="Morales Sandoval P.H."/>
            <person name="De Los Santos Villalobos S."/>
            <person name="Chakraborty S."/>
            <person name="Mukherjee J."/>
        </authorList>
    </citation>
    <scope>NUCLEOTIDE SEQUENCE [LARGE SCALE GENOMIC DNA]</scope>
    <source>
        <strain evidence="2 3">S1</strain>
    </source>
</reference>
<dbReference type="PANTHER" id="PTHR45398:SF1">
    <property type="entry name" value="ENZYME, PUTATIVE (JCVI)-RELATED"/>
    <property type="match status" value="1"/>
</dbReference>
<dbReference type="InterPro" id="IPR023213">
    <property type="entry name" value="CAT-like_dom_sf"/>
</dbReference>
<dbReference type="InterPro" id="IPR001242">
    <property type="entry name" value="Condensation_dom"/>
</dbReference>
<gene>
    <name evidence="2" type="ORF">ACFVKH_20305</name>
</gene>
<dbReference type="PANTHER" id="PTHR45398">
    <property type="match status" value="1"/>
</dbReference>
<sequence>MSDRPLEPTSPSLAAKRQLLADLLQKQAKNAKVPSPLTVPLSFAQQRLWFLDQLEPGSAAYNIAFEINLTGTLQVAALTQALNQVVHRQEALRTAFHPVAGQSVQVILPTLQLALPLVDLQGLPVAQQTVEVTRLAAADARCPFDLTRAPLLRVTLVRLAAQQHVLLLTMHHMIADGWSMKVLFQELATHYGAFSKGQPSPLPPLPIQYADFAVWQQQQLQGERLDQQLTYWRSQLQGSLPVLKLPIASPRSAASNSQGAIHQFSLSEKLTQALKTFSQRQNVTLFMTLLTAFKILLYRYSGQPDILIGTPIANRNRTELEGIIGFFANTLVLRTDLSGNPTVVELLGRIRETALGAYAHQDMPFERLVDELKLPRHLSHHPLFQVLFVLQNTPNSVVKLPELTLDVQENESAAAKFDLSLAFSDSSLGLLGRIEYRTQQFDPASIGRLAAHLQILLTEIVTQPQQPITALPLLPPSERQTLLSTWN</sequence>
<dbReference type="Pfam" id="PF00668">
    <property type="entry name" value="Condensation"/>
    <property type="match status" value="1"/>
</dbReference>
<dbReference type="Gene3D" id="3.30.559.10">
    <property type="entry name" value="Chloramphenicol acetyltransferase-like domain"/>
    <property type="match status" value="1"/>
</dbReference>
<feature type="non-terminal residue" evidence="2">
    <location>
        <position position="487"/>
    </location>
</feature>